<dbReference type="InterPro" id="IPR000719">
    <property type="entry name" value="Prot_kinase_dom"/>
</dbReference>
<dbReference type="CDD" id="cd14037">
    <property type="entry name" value="STKc_NAK_like"/>
    <property type="match status" value="1"/>
</dbReference>
<dbReference type="GO" id="GO:0005524">
    <property type="term" value="F:ATP binding"/>
    <property type="evidence" value="ECO:0007669"/>
    <property type="project" value="UniProtKB-KW"/>
</dbReference>
<keyword evidence="5" id="KW-0597">Phosphoprotein</keyword>
<dbReference type="GO" id="GO:0007015">
    <property type="term" value="P:actin filament organization"/>
    <property type="evidence" value="ECO:0007669"/>
    <property type="project" value="EnsemblFungi"/>
</dbReference>
<evidence type="ECO:0000256" key="10">
    <source>
        <dbReference type="ARBA" id="ARBA00023212"/>
    </source>
</evidence>
<feature type="region of interest" description="Disordered" evidence="14">
    <location>
        <begin position="542"/>
        <end position="587"/>
    </location>
</feature>
<dbReference type="RefSeq" id="XP_001644588.1">
    <property type="nucleotide sequence ID" value="XM_001644538.1"/>
</dbReference>
<gene>
    <name evidence="16" type="ORF">Kpol_1003p35</name>
</gene>
<dbReference type="PANTHER" id="PTHR22967:SF57">
    <property type="entry name" value="AUXILIN, ISOFORM A-RELATED"/>
    <property type="match status" value="1"/>
</dbReference>
<keyword evidence="4" id="KW-0723">Serine/threonine-protein kinase</keyword>
<keyword evidence="3" id="KW-0963">Cytoplasm</keyword>
<evidence type="ECO:0000256" key="2">
    <source>
        <dbReference type="ARBA" id="ARBA00012513"/>
    </source>
</evidence>
<evidence type="ECO:0000256" key="9">
    <source>
        <dbReference type="ARBA" id="ARBA00022840"/>
    </source>
</evidence>
<comment type="subcellular location">
    <subcellularLocation>
        <location evidence="1">Cytoplasm</location>
        <location evidence="1">Cytoskeleton</location>
        <location evidence="1">Actin patch</location>
    </subcellularLocation>
</comment>
<evidence type="ECO:0000256" key="6">
    <source>
        <dbReference type="ARBA" id="ARBA00022679"/>
    </source>
</evidence>
<organism evidence="17">
    <name type="scientific">Vanderwaltozyma polyspora (strain ATCC 22028 / DSM 70294 / BCRC 21397 / CBS 2163 / NBRC 10782 / NRRL Y-8283 / UCD 57-17)</name>
    <name type="common">Kluyveromyces polysporus</name>
    <dbReference type="NCBI Taxonomy" id="436907"/>
    <lineage>
        <taxon>Eukaryota</taxon>
        <taxon>Fungi</taxon>
        <taxon>Dikarya</taxon>
        <taxon>Ascomycota</taxon>
        <taxon>Saccharomycotina</taxon>
        <taxon>Saccharomycetes</taxon>
        <taxon>Saccharomycetales</taxon>
        <taxon>Saccharomycetaceae</taxon>
        <taxon>Vanderwaltozyma</taxon>
    </lineage>
</organism>
<dbReference type="PROSITE" id="PS00108">
    <property type="entry name" value="PROTEIN_KINASE_ST"/>
    <property type="match status" value="1"/>
</dbReference>
<evidence type="ECO:0000256" key="11">
    <source>
        <dbReference type="ARBA" id="ARBA00047899"/>
    </source>
</evidence>
<evidence type="ECO:0000256" key="4">
    <source>
        <dbReference type="ARBA" id="ARBA00022527"/>
    </source>
</evidence>
<feature type="region of interest" description="Disordered" evidence="14">
    <location>
        <begin position="322"/>
        <end position="342"/>
    </location>
</feature>
<dbReference type="eggNOG" id="KOG1989">
    <property type="taxonomic scope" value="Eukaryota"/>
</dbReference>
<dbReference type="PANTHER" id="PTHR22967">
    <property type="entry name" value="SERINE/THREONINE PROTEIN KINASE"/>
    <property type="match status" value="1"/>
</dbReference>
<dbReference type="Pfam" id="PF00069">
    <property type="entry name" value="Pkinase"/>
    <property type="match status" value="1"/>
</dbReference>
<evidence type="ECO:0000256" key="14">
    <source>
        <dbReference type="SAM" id="MobiDB-lite"/>
    </source>
</evidence>
<keyword evidence="10" id="KW-0206">Cytoskeleton</keyword>
<keyword evidence="8" id="KW-0418">Kinase</keyword>
<feature type="compositionally biased region" description="Basic and acidic residues" evidence="14">
    <location>
        <begin position="621"/>
        <end position="635"/>
    </location>
</feature>
<protein>
    <recommendedName>
        <fullName evidence="2">non-specific serine/threonine protein kinase</fullName>
        <ecNumber evidence="2">2.7.11.1</ecNumber>
    </recommendedName>
</protein>
<keyword evidence="17" id="KW-1185">Reference proteome</keyword>
<evidence type="ECO:0000256" key="1">
    <source>
        <dbReference type="ARBA" id="ARBA00004134"/>
    </source>
</evidence>
<dbReference type="SMART" id="SM00220">
    <property type="entry name" value="S_TKc"/>
    <property type="match status" value="1"/>
</dbReference>
<reference evidence="16 17" key="1">
    <citation type="journal article" date="2007" name="Proc. Natl. Acad. Sci. U.S.A.">
        <title>Independent sorting-out of thousands of duplicated gene pairs in two yeast species descended from a whole-genome duplication.</title>
        <authorList>
            <person name="Scannell D.R."/>
            <person name="Frank A.C."/>
            <person name="Conant G.C."/>
            <person name="Byrne K.P."/>
            <person name="Woolfit M."/>
            <person name="Wolfe K.H."/>
        </authorList>
    </citation>
    <scope>NUCLEOTIDE SEQUENCE [LARGE SCALE GENOMIC DNA]</scope>
    <source>
        <strain evidence="17">ATCC 22028 / DSM 70294 / BCRC 21397 / CBS 2163 / NBRC 10782 / NRRL Y-8283 / UCD 57-17</strain>
    </source>
</reference>
<dbReference type="GO" id="GO:2000369">
    <property type="term" value="P:regulation of clathrin-dependent endocytosis"/>
    <property type="evidence" value="ECO:0007669"/>
    <property type="project" value="EnsemblFungi"/>
</dbReference>
<keyword evidence="7" id="KW-0547">Nucleotide-binding</keyword>
<keyword evidence="6" id="KW-0808">Transferase</keyword>
<keyword evidence="9" id="KW-0067">ATP-binding</keyword>
<feature type="domain" description="Protein kinase" evidence="15">
    <location>
        <begin position="22"/>
        <end position="299"/>
    </location>
</feature>
<comment type="catalytic activity">
    <reaction evidence="11">
        <text>L-threonyl-[protein] + ATP = O-phospho-L-threonyl-[protein] + ADP + H(+)</text>
        <dbReference type="Rhea" id="RHEA:46608"/>
        <dbReference type="Rhea" id="RHEA-COMP:11060"/>
        <dbReference type="Rhea" id="RHEA-COMP:11605"/>
        <dbReference type="ChEBI" id="CHEBI:15378"/>
        <dbReference type="ChEBI" id="CHEBI:30013"/>
        <dbReference type="ChEBI" id="CHEBI:30616"/>
        <dbReference type="ChEBI" id="CHEBI:61977"/>
        <dbReference type="ChEBI" id="CHEBI:456216"/>
        <dbReference type="EC" id="2.7.11.1"/>
    </reaction>
</comment>
<dbReference type="GO" id="GO:0030479">
    <property type="term" value="C:actin cortical patch"/>
    <property type="evidence" value="ECO:0007669"/>
    <property type="project" value="UniProtKB-SubCell"/>
</dbReference>
<dbReference type="SUPFAM" id="SSF56112">
    <property type="entry name" value="Protein kinase-like (PK-like)"/>
    <property type="match status" value="1"/>
</dbReference>
<evidence type="ECO:0000256" key="5">
    <source>
        <dbReference type="ARBA" id="ARBA00022553"/>
    </source>
</evidence>
<dbReference type="OrthoDB" id="2018507at2759"/>
<sequence>MNQPDIPTYPQGISLQVGVHHATILKYLTSGGYAQVYQAKISPPDSRTGSDIVCLKRLIVPDKASLNTPRAEVDAMKLLRNFDHVVSYIDSNAAKSGLHNGAYEVLLLMEFCAEGGLIDFMNTRLQNRLQEFEILNIMSQVTQGVAAMHSLEPPLLHRDIKIENVLISNSGEYKLCDFGSVCGVIRPPTSQQEFNFVQHDILKNTTAQYRAPEMIDLSRHLPIDEKSDIWALGVFLYKLCYYTTPFEKAGEAAILHSRYEYLAYPHYSDNLKNLIRLMLANQPSQRPNICQVLEEVSRLQGIPCPIKNFYLERAIHRSTLMPHQQQNNHHHHQQQQQQQLQQQQQQIQQQQQQIQQQFHIHQEQIRGLHQSLSFPSLNSPLHNAQNITPNNVILTGVPLSAHASNDPAVVNNSFNVAATAKLQQIHIGTTDKNANILTNQRSRTMPDDQMSDYIGRTTSAGRGDISKIVASNPTLFDKTSKSEVNSTGSLAENIASIASEKISSLKNQNLSQSSSTGSSHRSIIVNDGDLTKLEKVQTSKEFEADSPIPVSKAKHHSLPSNFSSSIKIGNGEGTLTTSDSNQSDNNSIQDRMKNLIDNADNIPINKIASDYGKYTKSSDNFGKDSGEEMNDKENIKTANSGTRNQPKKNKKEKPVPAKKPAHLRPQKPPKPTFLAGKRKLDKNKSDVKTSSESMEPNLETLTEEFNKRFPNIS</sequence>
<dbReference type="GO" id="GO:0000147">
    <property type="term" value="P:actin cortical patch assembly"/>
    <property type="evidence" value="ECO:0007669"/>
    <property type="project" value="TreeGrafter"/>
</dbReference>
<proteinExistence type="predicted"/>
<evidence type="ECO:0000313" key="16">
    <source>
        <dbReference type="EMBL" id="EDO16730.1"/>
    </source>
</evidence>
<feature type="compositionally biased region" description="Low complexity" evidence="14">
    <location>
        <begin position="578"/>
        <end position="587"/>
    </location>
</feature>
<comment type="subunit">
    <text evidence="13">Interacts with ABP1, which is required for proper actin patch localization.</text>
</comment>
<dbReference type="HOGENOM" id="CLU_011638_3_0_1"/>
<accession>A7TLZ3</accession>
<name>A7TLZ3_VANPO</name>
<dbReference type="AlphaFoldDB" id="A7TLZ3"/>
<evidence type="ECO:0000256" key="13">
    <source>
        <dbReference type="ARBA" id="ARBA00065090"/>
    </source>
</evidence>
<dbReference type="PROSITE" id="PS50011">
    <property type="entry name" value="PROTEIN_KINASE_DOM"/>
    <property type="match status" value="1"/>
</dbReference>
<evidence type="ECO:0000256" key="8">
    <source>
        <dbReference type="ARBA" id="ARBA00022777"/>
    </source>
</evidence>
<evidence type="ECO:0000256" key="3">
    <source>
        <dbReference type="ARBA" id="ARBA00022490"/>
    </source>
</evidence>
<comment type="catalytic activity">
    <reaction evidence="12">
        <text>L-seryl-[protein] + ATP = O-phospho-L-seryl-[protein] + ADP + H(+)</text>
        <dbReference type="Rhea" id="RHEA:17989"/>
        <dbReference type="Rhea" id="RHEA-COMP:9863"/>
        <dbReference type="Rhea" id="RHEA-COMP:11604"/>
        <dbReference type="ChEBI" id="CHEBI:15378"/>
        <dbReference type="ChEBI" id="CHEBI:29999"/>
        <dbReference type="ChEBI" id="CHEBI:30616"/>
        <dbReference type="ChEBI" id="CHEBI:83421"/>
        <dbReference type="ChEBI" id="CHEBI:456216"/>
        <dbReference type="EC" id="2.7.11.1"/>
    </reaction>
</comment>
<dbReference type="GO" id="GO:0004674">
    <property type="term" value="F:protein serine/threonine kinase activity"/>
    <property type="evidence" value="ECO:0007669"/>
    <property type="project" value="UniProtKB-KW"/>
</dbReference>
<evidence type="ECO:0000313" key="17">
    <source>
        <dbReference type="Proteomes" id="UP000000267"/>
    </source>
</evidence>
<dbReference type="InterPro" id="IPR008271">
    <property type="entry name" value="Ser/Thr_kinase_AS"/>
</dbReference>
<dbReference type="EC" id="2.7.11.1" evidence="2"/>
<dbReference type="EMBL" id="DS480418">
    <property type="protein sequence ID" value="EDO16730.1"/>
    <property type="molecule type" value="Genomic_DNA"/>
</dbReference>
<dbReference type="KEGG" id="vpo:Kpol_1003p35"/>
<dbReference type="GeneID" id="5544897"/>
<dbReference type="PhylomeDB" id="A7TLZ3"/>
<dbReference type="InParanoid" id="A7TLZ3"/>
<evidence type="ECO:0000256" key="12">
    <source>
        <dbReference type="ARBA" id="ARBA00048679"/>
    </source>
</evidence>
<feature type="compositionally biased region" description="Polar residues" evidence="14">
    <location>
        <begin position="558"/>
        <end position="577"/>
    </location>
</feature>
<evidence type="ECO:0000259" key="15">
    <source>
        <dbReference type="PROSITE" id="PS50011"/>
    </source>
</evidence>
<dbReference type="STRING" id="436907.A7TLZ3"/>
<dbReference type="InterPro" id="IPR011009">
    <property type="entry name" value="Kinase-like_dom_sf"/>
</dbReference>
<evidence type="ECO:0000256" key="7">
    <source>
        <dbReference type="ARBA" id="ARBA00022741"/>
    </source>
</evidence>
<dbReference type="FunFam" id="1.10.510.10:FF:000441">
    <property type="entry name" value="Serine/threonine protein kinase"/>
    <property type="match status" value="1"/>
</dbReference>
<dbReference type="Gene3D" id="1.10.510.10">
    <property type="entry name" value="Transferase(Phosphotransferase) domain 1"/>
    <property type="match status" value="1"/>
</dbReference>
<dbReference type="Proteomes" id="UP000000267">
    <property type="component" value="Unassembled WGS sequence"/>
</dbReference>
<feature type="region of interest" description="Disordered" evidence="14">
    <location>
        <begin position="612"/>
        <end position="713"/>
    </location>
</feature>